<sequence>MKSRKLLWLILAALSFTLFLSINSQPAMAKNGTAPVALRGTWHSTTTKSRYVMIIHKHSMSSYRYSKKLGRIVDRGHVSRNRLYSKYVGKGYYEIGLTQTDAVSDLKPMRYHGKKVLYEHLGFFNYGHRHQIWYSGK</sequence>
<gene>
    <name evidence="2" type="ORF">FD17_GL000418</name>
</gene>
<evidence type="ECO:0000313" key="2">
    <source>
        <dbReference type="EMBL" id="KRK88276.1"/>
    </source>
</evidence>
<comment type="caution">
    <text evidence="2">The sequence shown here is derived from an EMBL/GenBank/DDBJ whole genome shotgun (WGS) entry which is preliminary data.</text>
</comment>
<feature type="signal peptide" evidence="1">
    <location>
        <begin position="1"/>
        <end position="29"/>
    </location>
</feature>
<evidence type="ECO:0000313" key="3">
    <source>
        <dbReference type="Proteomes" id="UP000051581"/>
    </source>
</evidence>
<accession>A0A0R1L563</accession>
<reference evidence="2 3" key="1">
    <citation type="journal article" date="2015" name="Genome Announc.">
        <title>Expanding the biotechnology potential of lactobacilli through comparative genomics of 213 strains and associated genera.</title>
        <authorList>
            <person name="Sun Z."/>
            <person name="Harris H.M."/>
            <person name="McCann A."/>
            <person name="Guo C."/>
            <person name="Argimon S."/>
            <person name="Zhang W."/>
            <person name="Yang X."/>
            <person name="Jeffery I.B."/>
            <person name="Cooney J.C."/>
            <person name="Kagawa T.F."/>
            <person name="Liu W."/>
            <person name="Song Y."/>
            <person name="Salvetti E."/>
            <person name="Wrobel A."/>
            <person name="Rasinkangas P."/>
            <person name="Parkhill J."/>
            <person name="Rea M.C."/>
            <person name="O'Sullivan O."/>
            <person name="Ritari J."/>
            <person name="Douillard F.P."/>
            <person name="Paul Ross R."/>
            <person name="Yang R."/>
            <person name="Briner A.E."/>
            <person name="Felis G.E."/>
            <person name="de Vos W.M."/>
            <person name="Barrangou R."/>
            <person name="Klaenhammer T.R."/>
            <person name="Caufield P.W."/>
            <person name="Cui Y."/>
            <person name="Zhang H."/>
            <person name="O'Toole P.W."/>
        </authorList>
    </citation>
    <scope>NUCLEOTIDE SEQUENCE [LARGE SCALE GENOMIC DNA]</scope>
    <source>
        <strain evidence="2 3">DSM 19904</strain>
    </source>
</reference>
<dbReference type="RefSeq" id="WP_057825086.1">
    <property type="nucleotide sequence ID" value="NZ_AZEA01000010.1"/>
</dbReference>
<dbReference type="Proteomes" id="UP000051581">
    <property type="component" value="Unassembled WGS sequence"/>
</dbReference>
<keyword evidence="3" id="KW-1185">Reference proteome</keyword>
<dbReference type="AlphaFoldDB" id="A0A0R1L563"/>
<dbReference type="OrthoDB" id="2321943at2"/>
<keyword evidence="1" id="KW-0732">Signal</keyword>
<organism evidence="2 3">
    <name type="scientific">Lentilactobacillus sunkii DSM 19904</name>
    <dbReference type="NCBI Taxonomy" id="1423808"/>
    <lineage>
        <taxon>Bacteria</taxon>
        <taxon>Bacillati</taxon>
        <taxon>Bacillota</taxon>
        <taxon>Bacilli</taxon>
        <taxon>Lactobacillales</taxon>
        <taxon>Lactobacillaceae</taxon>
        <taxon>Lentilactobacillus</taxon>
    </lineage>
</organism>
<proteinExistence type="predicted"/>
<dbReference type="PATRIC" id="fig|1423808.3.peg.423"/>
<evidence type="ECO:0000256" key="1">
    <source>
        <dbReference type="SAM" id="SignalP"/>
    </source>
</evidence>
<protein>
    <submittedName>
        <fullName evidence="2">Uncharacterized protein</fullName>
    </submittedName>
</protein>
<name>A0A0R1L563_9LACO</name>
<dbReference type="EMBL" id="AZEA01000010">
    <property type="protein sequence ID" value="KRK88276.1"/>
    <property type="molecule type" value="Genomic_DNA"/>
</dbReference>
<feature type="chain" id="PRO_5006407088" evidence="1">
    <location>
        <begin position="30"/>
        <end position="137"/>
    </location>
</feature>